<dbReference type="NCBIfam" id="NF003818">
    <property type="entry name" value="PRK05409.1"/>
    <property type="match status" value="1"/>
</dbReference>
<dbReference type="RefSeq" id="WP_281931853.1">
    <property type="nucleotide sequence ID" value="NZ_AP027142.1"/>
</dbReference>
<proteinExistence type="predicted"/>
<organism evidence="1 2">
    <name type="scientific">Methylocystis iwaonis</name>
    <dbReference type="NCBI Taxonomy" id="2885079"/>
    <lineage>
        <taxon>Bacteria</taxon>
        <taxon>Pseudomonadati</taxon>
        <taxon>Pseudomonadota</taxon>
        <taxon>Alphaproteobacteria</taxon>
        <taxon>Hyphomicrobiales</taxon>
        <taxon>Methylocystaceae</taxon>
        <taxon>Methylocystis</taxon>
    </lineage>
</organism>
<dbReference type="PANTHER" id="PTHR42194">
    <property type="entry name" value="UPF0276 PROTEIN HI_1600"/>
    <property type="match status" value="1"/>
</dbReference>
<accession>A0ABM8E8K6</accession>
<name>A0ABM8E8K6_9HYPH</name>
<protein>
    <recommendedName>
        <fullName evidence="3">DUF692 domain-containing protein</fullName>
    </recommendedName>
</protein>
<dbReference type="Gene3D" id="3.20.20.150">
    <property type="entry name" value="Divalent-metal-dependent TIM barrel enzymes"/>
    <property type="match status" value="1"/>
</dbReference>
<dbReference type="Proteomes" id="UP001317629">
    <property type="component" value="Chromosome"/>
</dbReference>
<gene>
    <name evidence="1" type="ORF">SS37A_17410</name>
</gene>
<dbReference type="Pfam" id="PF05114">
    <property type="entry name" value="MbnB_TglH_ChrH"/>
    <property type="match status" value="1"/>
</dbReference>
<evidence type="ECO:0000313" key="1">
    <source>
        <dbReference type="EMBL" id="BDV34212.1"/>
    </source>
</evidence>
<evidence type="ECO:0000313" key="2">
    <source>
        <dbReference type="Proteomes" id="UP001317629"/>
    </source>
</evidence>
<evidence type="ECO:0008006" key="3">
    <source>
        <dbReference type="Google" id="ProtNLM"/>
    </source>
</evidence>
<dbReference type="InterPro" id="IPR007801">
    <property type="entry name" value="MbnB/TglH/ChrH"/>
</dbReference>
<dbReference type="SUPFAM" id="SSF51658">
    <property type="entry name" value="Xylose isomerase-like"/>
    <property type="match status" value="1"/>
</dbReference>
<keyword evidence="2" id="KW-1185">Reference proteome</keyword>
<dbReference type="InterPro" id="IPR036237">
    <property type="entry name" value="Xyl_isomerase-like_sf"/>
</dbReference>
<reference evidence="1 2" key="1">
    <citation type="journal article" date="2023" name="Int. J. Syst. Evol. Microbiol.">
        <title>Methylocystis iwaonis sp. nov., a type II methane-oxidizing bacterium from surface soil of a rice paddy field in Japan, and emended description of the genus Methylocystis (ex Whittenbury et al. 1970) Bowman et al. 1993.</title>
        <authorList>
            <person name="Kaise H."/>
            <person name="Sawadogo J.B."/>
            <person name="Alam M.S."/>
            <person name="Ueno C."/>
            <person name="Dianou D."/>
            <person name="Shinjo R."/>
            <person name="Asakawa S."/>
        </authorList>
    </citation>
    <scope>NUCLEOTIDE SEQUENCE [LARGE SCALE GENOMIC DNA]</scope>
    <source>
        <strain evidence="1 2">SS37A-Re</strain>
    </source>
</reference>
<dbReference type="EMBL" id="AP027142">
    <property type="protein sequence ID" value="BDV34212.1"/>
    <property type="molecule type" value="Genomic_DNA"/>
</dbReference>
<dbReference type="PANTHER" id="PTHR42194:SF1">
    <property type="entry name" value="UPF0276 PROTEIN HI_1600"/>
    <property type="match status" value="1"/>
</dbReference>
<sequence>MGVAAVAAAGTEAPALGSGLGYRPPFRADLFANRSRVDFLEIIADHYFDAPKEKLAELDLLRAHFPIVAHGLDLSVGSAEAIDSAYLEKFARLIERLDPPWWSEHLCFTRAGGVDIGHLAALPYTQEAIDVVARNVDTVRKRINAPLLLENITTVVRVPGAEMDEPEFLTRTLDATGCGWLCDVANLYTNAVNQQVDIDATFERWPWERLVQIHYAGGRWRDGVLIDSHDSATSEAVWALYDRIVARAPVKGVILERDERLPIFAELLDEVARARATMRDCGRWP</sequence>